<evidence type="ECO:0000313" key="3">
    <source>
        <dbReference type="Proteomes" id="UP000193435"/>
    </source>
</evidence>
<dbReference type="PANTHER" id="PTHR33360">
    <property type="entry name" value="TRANSPOSASE FOR INSERTION SEQUENCE ELEMENT IS200"/>
    <property type="match status" value="1"/>
</dbReference>
<dbReference type="Proteomes" id="UP000193435">
    <property type="component" value="Unassembled WGS sequence"/>
</dbReference>
<dbReference type="OrthoDB" id="9798161at2"/>
<evidence type="ECO:0000259" key="1">
    <source>
        <dbReference type="SMART" id="SM01321"/>
    </source>
</evidence>
<dbReference type="Gene3D" id="3.30.70.1290">
    <property type="entry name" value="Transposase IS200-like"/>
    <property type="match status" value="1"/>
</dbReference>
<dbReference type="SMART" id="SM01321">
    <property type="entry name" value="Y1_Tnp"/>
    <property type="match status" value="1"/>
</dbReference>
<gene>
    <name evidence="2" type="ORF">SAMN04488700_1090</name>
</gene>
<dbReference type="NCBIfam" id="NF033573">
    <property type="entry name" value="transpos_IS200"/>
    <property type="match status" value="1"/>
</dbReference>
<dbReference type="InterPro" id="IPR002686">
    <property type="entry name" value="Transposase_17"/>
</dbReference>
<dbReference type="PANTHER" id="PTHR33360:SF2">
    <property type="entry name" value="TRANSPOSASE FOR INSERTION SEQUENCE ELEMENT IS200"/>
    <property type="match status" value="1"/>
</dbReference>
<sequence length="145" mass="16989">MYTKTRTNIYRTTYHLIWVTKYRKTVFTTPDRRQAMKAFLHVTAENNDITILESEVVDDHVHLVVSFPPNKAISSVMKALKGASARDWFKQFPDTKKELWKGSLWSHNYFVSTVGDVSKEVVMQYVQNQLKEFNSGRSRREKTPD</sequence>
<dbReference type="GO" id="GO:0004803">
    <property type="term" value="F:transposase activity"/>
    <property type="evidence" value="ECO:0007669"/>
    <property type="project" value="InterPro"/>
</dbReference>
<dbReference type="GO" id="GO:0003677">
    <property type="term" value="F:DNA binding"/>
    <property type="evidence" value="ECO:0007669"/>
    <property type="project" value="InterPro"/>
</dbReference>
<evidence type="ECO:0000313" key="2">
    <source>
        <dbReference type="EMBL" id="SMH29728.1"/>
    </source>
</evidence>
<dbReference type="SUPFAM" id="SSF143422">
    <property type="entry name" value="Transposase IS200-like"/>
    <property type="match status" value="1"/>
</dbReference>
<reference evidence="2 3" key="1">
    <citation type="submission" date="2017-04" db="EMBL/GenBank/DDBJ databases">
        <authorList>
            <person name="Afonso C.L."/>
            <person name="Miller P.J."/>
            <person name="Scott M.A."/>
            <person name="Spackman E."/>
            <person name="Goraichik I."/>
            <person name="Dimitrov K.M."/>
            <person name="Suarez D.L."/>
            <person name="Swayne D.E."/>
        </authorList>
    </citation>
    <scope>NUCLEOTIDE SEQUENCE [LARGE SCALE GENOMIC DNA]</scope>
    <source>
        <strain evidence="2 3">LMG26642</strain>
    </source>
</reference>
<dbReference type="RefSeq" id="WP_085559281.1">
    <property type="nucleotide sequence ID" value="NZ_FOAH01000001.1"/>
</dbReference>
<dbReference type="InterPro" id="IPR036515">
    <property type="entry name" value="Transposase_17_sf"/>
</dbReference>
<protein>
    <submittedName>
        <fullName evidence="2">Putative transposase</fullName>
    </submittedName>
</protein>
<keyword evidence="3" id="KW-1185">Reference proteome</keyword>
<dbReference type="GO" id="GO:0006313">
    <property type="term" value="P:DNA transposition"/>
    <property type="evidence" value="ECO:0007669"/>
    <property type="project" value="InterPro"/>
</dbReference>
<name>A0A1X7MY28_9LACT</name>
<proteinExistence type="predicted"/>
<dbReference type="EMBL" id="FXBJ01000002">
    <property type="protein sequence ID" value="SMH29728.1"/>
    <property type="molecule type" value="Genomic_DNA"/>
</dbReference>
<organism evidence="2 3">
    <name type="scientific">Carnobacterium iners</name>
    <dbReference type="NCBI Taxonomy" id="1073423"/>
    <lineage>
        <taxon>Bacteria</taxon>
        <taxon>Bacillati</taxon>
        <taxon>Bacillota</taxon>
        <taxon>Bacilli</taxon>
        <taxon>Lactobacillales</taxon>
        <taxon>Carnobacteriaceae</taxon>
        <taxon>Carnobacterium</taxon>
    </lineage>
</organism>
<dbReference type="AlphaFoldDB" id="A0A1X7MY28"/>
<accession>A0A1X7MY28</accession>
<feature type="domain" description="Transposase IS200-like" evidence="1">
    <location>
        <begin position="9"/>
        <end position="129"/>
    </location>
</feature>
<dbReference type="Pfam" id="PF01797">
    <property type="entry name" value="Y1_Tnp"/>
    <property type="match status" value="1"/>
</dbReference>